<dbReference type="GO" id="GO:0005886">
    <property type="term" value="C:plasma membrane"/>
    <property type="evidence" value="ECO:0007669"/>
    <property type="project" value="TreeGrafter"/>
</dbReference>
<evidence type="ECO:0000256" key="1">
    <source>
        <dbReference type="ARBA" id="ARBA00005964"/>
    </source>
</evidence>
<evidence type="ECO:0000259" key="4">
    <source>
        <dbReference type="Pfam" id="PF00135"/>
    </source>
</evidence>
<dbReference type="InterPro" id="IPR002018">
    <property type="entry name" value="CarbesteraseB"/>
</dbReference>
<feature type="domain" description="Carboxylesterase type B" evidence="4">
    <location>
        <begin position="2"/>
        <end position="99"/>
    </location>
</feature>
<dbReference type="GO" id="GO:0003990">
    <property type="term" value="F:acetylcholinesterase activity"/>
    <property type="evidence" value="ECO:0007669"/>
    <property type="project" value="TreeGrafter"/>
</dbReference>
<dbReference type="InterPro" id="IPR050654">
    <property type="entry name" value="AChE-related_enzymes"/>
</dbReference>
<dbReference type="GO" id="GO:0019695">
    <property type="term" value="P:choline metabolic process"/>
    <property type="evidence" value="ECO:0007669"/>
    <property type="project" value="TreeGrafter"/>
</dbReference>
<dbReference type="InterPro" id="IPR029058">
    <property type="entry name" value="AB_hydrolase_fold"/>
</dbReference>
<dbReference type="PANTHER" id="PTHR43918:SF15">
    <property type="entry name" value="CARBOXYLIC ESTER HYDROLASE"/>
    <property type="match status" value="1"/>
</dbReference>
<dbReference type="STRING" id="131310.A0A0N4Z825"/>
<protein>
    <submittedName>
        <fullName evidence="6">COesterase domain-containing protein</fullName>
    </submittedName>
</protein>
<proteinExistence type="inferred from homology"/>
<dbReference type="Proteomes" id="UP000038045">
    <property type="component" value="Unplaced"/>
</dbReference>
<keyword evidence="5" id="KW-1185">Reference proteome</keyword>
<organism evidence="5 6">
    <name type="scientific">Parastrongyloides trichosuri</name>
    <name type="common">Possum-specific nematode worm</name>
    <dbReference type="NCBI Taxonomy" id="131310"/>
    <lineage>
        <taxon>Eukaryota</taxon>
        <taxon>Metazoa</taxon>
        <taxon>Ecdysozoa</taxon>
        <taxon>Nematoda</taxon>
        <taxon>Chromadorea</taxon>
        <taxon>Rhabditida</taxon>
        <taxon>Tylenchina</taxon>
        <taxon>Panagrolaimomorpha</taxon>
        <taxon>Strongyloidoidea</taxon>
        <taxon>Strongyloididae</taxon>
        <taxon>Parastrongyloides</taxon>
    </lineage>
</organism>
<dbReference type="GO" id="GO:0005615">
    <property type="term" value="C:extracellular space"/>
    <property type="evidence" value="ECO:0007669"/>
    <property type="project" value="TreeGrafter"/>
</dbReference>
<dbReference type="Pfam" id="PF00135">
    <property type="entry name" value="COesterase"/>
    <property type="match status" value="1"/>
</dbReference>
<dbReference type="GO" id="GO:0006581">
    <property type="term" value="P:acetylcholine catabolic process"/>
    <property type="evidence" value="ECO:0007669"/>
    <property type="project" value="TreeGrafter"/>
</dbReference>
<sequence>MWVPKGENKSVIVFLYGGSFATGSASIDIYNGSILALTQGVIVITLNYRVGPLGFAYFGEDTEAKGNAGLLDQQLGLKWIYENIRYFGGDNQSITIFGEIY</sequence>
<comment type="similarity">
    <text evidence="1">Belongs to the type-B carboxylesterase/lipase family.</text>
</comment>
<evidence type="ECO:0000313" key="5">
    <source>
        <dbReference type="Proteomes" id="UP000038045"/>
    </source>
</evidence>
<evidence type="ECO:0000313" key="6">
    <source>
        <dbReference type="WBParaSite" id="PTRK_0000333900.1"/>
    </source>
</evidence>
<reference evidence="6" key="1">
    <citation type="submission" date="2017-02" db="UniProtKB">
        <authorList>
            <consortium name="WormBaseParasite"/>
        </authorList>
    </citation>
    <scope>IDENTIFICATION</scope>
</reference>
<dbReference type="AlphaFoldDB" id="A0A0N4Z825"/>
<accession>A0A0N4Z825</accession>
<evidence type="ECO:0000256" key="3">
    <source>
        <dbReference type="ARBA" id="ARBA00022801"/>
    </source>
</evidence>
<dbReference type="PANTHER" id="PTHR43918">
    <property type="entry name" value="ACETYLCHOLINESTERASE"/>
    <property type="match status" value="1"/>
</dbReference>
<keyword evidence="2" id="KW-0719">Serine esterase</keyword>
<evidence type="ECO:0000256" key="2">
    <source>
        <dbReference type="ARBA" id="ARBA00022487"/>
    </source>
</evidence>
<dbReference type="WBParaSite" id="PTRK_0000333900.1">
    <property type="protein sequence ID" value="PTRK_0000333900.1"/>
    <property type="gene ID" value="PTRK_0000333900"/>
</dbReference>
<dbReference type="SUPFAM" id="SSF53474">
    <property type="entry name" value="alpha/beta-Hydrolases"/>
    <property type="match status" value="1"/>
</dbReference>
<dbReference type="Gene3D" id="3.40.50.1820">
    <property type="entry name" value="alpha/beta hydrolase"/>
    <property type="match status" value="1"/>
</dbReference>
<keyword evidence="3" id="KW-0378">Hydrolase</keyword>
<name>A0A0N4Z825_PARTI</name>